<dbReference type="InterPro" id="IPR020843">
    <property type="entry name" value="ER"/>
</dbReference>
<dbReference type="NCBIfam" id="TIGR02824">
    <property type="entry name" value="quinone_pig3"/>
    <property type="match status" value="1"/>
</dbReference>
<gene>
    <name evidence="4" type="ORF">BDD14_5968</name>
</gene>
<dbReference type="Pfam" id="PF00107">
    <property type="entry name" value="ADH_zinc_N"/>
    <property type="match status" value="1"/>
</dbReference>
<evidence type="ECO:0000256" key="2">
    <source>
        <dbReference type="ARBA" id="ARBA00023002"/>
    </source>
</evidence>
<dbReference type="SMART" id="SM00829">
    <property type="entry name" value="PKS_ER"/>
    <property type="match status" value="1"/>
</dbReference>
<evidence type="ECO:0000256" key="1">
    <source>
        <dbReference type="ARBA" id="ARBA00022857"/>
    </source>
</evidence>
<dbReference type="OrthoDB" id="9792162at2"/>
<dbReference type="InterPro" id="IPR011032">
    <property type="entry name" value="GroES-like_sf"/>
</dbReference>
<dbReference type="EMBL" id="SHKW01000003">
    <property type="protein sequence ID" value="RZU35208.1"/>
    <property type="molecule type" value="Genomic_DNA"/>
</dbReference>
<dbReference type="GO" id="GO:0070402">
    <property type="term" value="F:NADPH binding"/>
    <property type="evidence" value="ECO:0007669"/>
    <property type="project" value="TreeGrafter"/>
</dbReference>
<keyword evidence="1" id="KW-0521">NADP</keyword>
<evidence type="ECO:0000313" key="5">
    <source>
        <dbReference type="Proteomes" id="UP000292958"/>
    </source>
</evidence>
<proteinExistence type="predicted"/>
<dbReference type="Gene3D" id="3.40.50.720">
    <property type="entry name" value="NAD(P)-binding Rossmann-like Domain"/>
    <property type="match status" value="1"/>
</dbReference>
<feature type="domain" description="Enoyl reductase (ER)" evidence="3">
    <location>
        <begin position="10"/>
        <end position="325"/>
    </location>
</feature>
<name>A0A4Q7YE19_9BACT</name>
<dbReference type="SUPFAM" id="SSF51735">
    <property type="entry name" value="NAD(P)-binding Rossmann-fold domains"/>
    <property type="match status" value="1"/>
</dbReference>
<dbReference type="InterPro" id="IPR013149">
    <property type="entry name" value="ADH-like_C"/>
</dbReference>
<dbReference type="SUPFAM" id="SSF50129">
    <property type="entry name" value="GroES-like"/>
    <property type="match status" value="1"/>
</dbReference>
<dbReference type="AlphaFoldDB" id="A0A4Q7YE19"/>
<dbReference type="InterPro" id="IPR013154">
    <property type="entry name" value="ADH-like_N"/>
</dbReference>
<keyword evidence="5" id="KW-1185">Reference proteome</keyword>
<dbReference type="RefSeq" id="WP_130424446.1">
    <property type="nucleotide sequence ID" value="NZ_SHKW01000003.1"/>
</dbReference>
<organism evidence="4 5">
    <name type="scientific">Edaphobacter modestus</name>
    <dbReference type="NCBI Taxonomy" id="388466"/>
    <lineage>
        <taxon>Bacteria</taxon>
        <taxon>Pseudomonadati</taxon>
        <taxon>Acidobacteriota</taxon>
        <taxon>Terriglobia</taxon>
        <taxon>Terriglobales</taxon>
        <taxon>Acidobacteriaceae</taxon>
        <taxon>Edaphobacter</taxon>
    </lineage>
</organism>
<keyword evidence="2" id="KW-0560">Oxidoreductase</keyword>
<evidence type="ECO:0000259" key="3">
    <source>
        <dbReference type="SMART" id="SM00829"/>
    </source>
</evidence>
<dbReference type="Proteomes" id="UP000292958">
    <property type="component" value="Unassembled WGS sequence"/>
</dbReference>
<evidence type="ECO:0000313" key="4">
    <source>
        <dbReference type="EMBL" id="RZU35208.1"/>
    </source>
</evidence>
<accession>A0A4Q7YE19</accession>
<comment type="caution">
    <text evidence="4">The sequence shown here is derived from an EMBL/GenBank/DDBJ whole genome shotgun (WGS) entry which is preliminary data.</text>
</comment>
<dbReference type="InterPro" id="IPR014189">
    <property type="entry name" value="Quinone_OxRdtase_PIG3"/>
</dbReference>
<dbReference type="PANTHER" id="PTHR48106">
    <property type="entry name" value="QUINONE OXIDOREDUCTASE PIG3-RELATED"/>
    <property type="match status" value="1"/>
</dbReference>
<dbReference type="PANTHER" id="PTHR48106:SF8">
    <property type="entry name" value="OS02G0805600 PROTEIN"/>
    <property type="match status" value="1"/>
</dbReference>
<dbReference type="CDD" id="cd05276">
    <property type="entry name" value="p53_inducible_oxidoreductase"/>
    <property type="match status" value="1"/>
</dbReference>
<dbReference type="GO" id="GO:0016651">
    <property type="term" value="F:oxidoreductase activity, acting on NAD(P)H"/>
    <property type="evidence" value="ECO:0007669"/>
    <property type="project" value="TreeGrafter"/>
</dbReference>
<dbReference type="InterPro" id="IPR036291">
    <property type="entry name" value="NAD(P)-bd_dom_sf"/>
</dbReference>
<reference evidence="4 5" key="1">
    <citation type="submission" date="2019-02" db="EMBL/GenBank/DDBJ databases">
        <title>Genomic Encyclopedia of Archaeal and Bacterial Type Strains, Phase II (KMG-II): from individual species to whole genera.</title>
        <authorList>
            <person name="Goeker M."/>
        </authorList>
    </citation>
    <scope>NUCLEOTIDE SEQUENCE [LARGE SCALE GENOMIC DNA]</scope>
    <source>
        <strain evidence="4 5">DSM 18101</strain>
    </source>
</reference>
<sequence length="341" mass="36154">MKAITFEGAGDADVLRLVDEPMPEIRPNDLLVRVRAAGINRADILQRQGFYGARPDFGDSLVPGLEIAGEVVEVGPKAEGYKIGDRVMAIVGGGGYAEYARVDSSMCMPVPDVLSYAQAAAIPEVSVTAHEALVHLGELKAGNWVLIHAAAGGVGSAAVLLAHAIGAKIVFTASGEERIARVTALGGTVGVDYRKQDFLSAALEATGGRGVDVVIDFVGGPYLDRNLRALAPGGRLIQVGILGGTEGILPIDLLVHRHLRIIGTVMKSRTFEEKVAMTARFQKHWHSAFVDGALKPIVDRVFPLERAAEAHRSMEASENFGKIILSMDEASQSFAPLQGTT</sequence>
<dbReference type="Gene3D" id="3.90.180.10">
    <property type="entry name" value="Medium-chain alcohol dehydrogenases, catalytic domain"/>
    <property type="match status" value="1"/>
</dbReference>
<protein>
    <submittedName>
        <fullName evidence="4">Putative PIG3 family NAD(P)H quinone oxidoreductase</fullName>
    </submittedName>
</protein>
<dbReference type="Pfam" id="PF08240">
    <property type="entry name" value="ADH_N"/>
    <property type="match status" value="1"/>
</dbReference>